<evidence type="ECO:0000313" key="10">
    <source>
        <dbReference type="Proteomes" id="UP000283530"/>
    </source>
</evidence>
<keyword evidence="2 7" id="KW-0349">Heme</keyword>
<name>A0A443PN96_9MAGN</name>
<evidence type="ECO:0000256" key="1">
    <source>
        <dbReference type="ARBA" id="ARBA00010617"/>
    </source>
</evidence>
<dbReference type="GO" id="GO:0020037">
    <property type="term" value="F:heme binding"/>
    <property type="evidence" value="ECO:0007669"/>
    <property type="project" value="InterPro"/>
</dbReference>
<comment type="cofactor">
    <cofactor evidence="7">
        <name>heme</name>
        <dbReference type="ChEBI" id="CHEBI:30413"/>
    </cofactor>
</comment>
<dbReference type="InterPro" id="IPR002401">
    <property type="entry name" value="Cyt_P450_E_grp-I"/>
</dbReference>
<dbReference type="FunFam" id="1.10.630.10:FF:000037">
    <property type="entry name" value="Cytochrome P450 9"/>
    <property type="match status" value="1"/>
</dbReference>
<evidence type="ECO:0000256" key="7">
    <source>
        <dbReference type="PIRSR" id="PIRSR602401-1"/>
    </source>
</evidence>
<protein>
    <submittedName>
        <fullName evidence="9">Cytochrome P450</fullName>
    </submittedName>
</protein>
<keyword evidence="6 8" id="KW-0503">Monooxygenase</keyword>
<dbReference type="AlphaFoldDB" id="A0A443PN96"/>
<proteinExistence type="inferred from homology"/>
<comment type="similarity">
    <text evidence="1 8">Belongs to the cytochrome P450 family.</text>
</comment>
<keyword evidence="4 8" id="KW-0560">Oxidoreductase</keyword>
<reference evidence="9 10" key="1">
    <citation type="journal article" date="2019" name="Nat. Plants">
        <title>Stout camphor tree genome fills gaps in understanding of flowering plant genome evolution.</title>
        <authorList>
            <person name="Chaw S.M."/>
            <person name="Liu Y.C."/>
            <person name="Wu Y.W."/>
            <person name="Wang H.Y."/>
            <person name="Lin C.I."/>
            <person name="Wu C.S."/>
            <person name="Ke H.M."/>
            <person name="Chang L.Y."/>
            <person name="Hsu C.Y."/>
            <person name="Yang H.T."/>
            <person name="Sudianto E."/>
            <person name="Hsu M.H."/>
            <person name="Wu K.P."/>
            <person name="Wang L.N."/>
            <person name="Leebens-Mack J.H."/>
            <person name="Tsai I.J."/>
        </authorList>
    </citation>
    <scope>NUCLEOTIDE SEQUENCE [LARGE SCALE GENOMIC DNA]</scope>
    <source>
        <strain evidence="10">cv. Chaw 1501</strain>
        <tissue evidence="9">Young leaves</tissue>
    </source>
</reference>
<dbReference type="Gene3D" id="1.10.630.10">
    <property type="entry name" value="Cytochrome P450"/>
    <property type="match status" value="1"/>
</dbReference>
<organism evidence="9 10">
    <name type="scientific">Cinnamomum micranthum f. kanehirae</name>
    <dbReference type="NCBI Taxonomy" id="337451"/>
    <lineage>
        <taxon>Eukaryota</taxon>
        <taxon>Viridiplantae</taxon>
        <taxon>Streptophyta</taxon>
        <taxon>Embryophyta</taxon>
        <taxon>Tracheophyta</taxon>
        <taxon>Spermatophyta</taxon>
        <taxon>Magnoliopsida</taxon>
        <taxon>Magnoliidae</taxon>
        <taxon>Laurales</taxon>
        <taxon>Lauraceae</taxon>
        <taxon>Cinnamomum</taxon>
    </lineage>
</organism>
<keyword evidence="3 7" id="KW-0479">Metal-binding</keyword>
<keyword evidence="5 7" id="KW-0408">Iron</keyword>
<dbReference type="InterPro" id="IPR036396">
    <property type="entry name" value="Cyt_P450_sf"/>
</dbReference>
<evidence type="ECO:0000313" key="9">
    <source>
        <dbReference type="EMBL" id="RWR92219.1"/>
    </source>
</evidence>
<dbReference type="GO" id="GO:0016705">
    <property type="term" value="F:oxidoreductase activity, acting on paired donors, with incorporation or reduction of molecular oxygen"/>
    <property type="evidence" value="ECO:0007669"/>
    <property type="project" value="InterPro"/>
</dbReference>
<dbReference type="PROSITE" id="PS00086">
    <property type="entry name" value="CYTOCHROME_P450"/>
    <property type="match status" value="1"/>
</dbReference>
<dbReference type="InterPro" id="IPR017972">
    <property type="entry name" value="Cyt_P450_CS"/>
</dbReference>
<dbReference type="EMBL" id="QPKB01000009">
    <property type="protein sequence ID" value="RWR92219.1"/>
    <property type="molecule type" value="Genomic_DNA"/>
</dbReference>
<dbReference type="GO" id="GO:0044550">
    <property type="term" value="P:secondary metabolite biosynthetic process"/>
    <property type="evidence" value="ECO:0007669"/>
    <property type="project" value="UniProtKB-ARBA"/>
</dbReference>
<dbReference type="GO" id="GO:0005506">
    <property type="term" value="F:iron ion binding"/>
    <property type="evidence" value="ECO:0007669"/>
    <property type="project" value="InterPro"/>
</dbReference>
<evidence type="ECO:0000256" key="5">
    <source>
        <dbReference type="ARBA" id="ARBA00023004"/>
    </source>
</evidence>
<accession>A0A443PN96</accession>
<dbReference type="OrthoDB" id="2789670at2759"/>
<dbReference type="GO" id="GO:0004497">
    <property type="term" value="F:monooxygenase activity"/>
    <property type="evidence" value="ECO:0007669"/>
    <property type="project" value="UniProtKB-KW"/>
</dbReference>
<evidence type="ECO:0000256" key="3">
    <source>
        <dbReference type="ARBA" id="ARBA00022723"/>
    </source>
</evidence>
<keyword evidence="10" id="KW-1185">Reference proteome</keyword>
<dbReference type="PANTHER" id="PTHR47944:SF4">
    <property type="entry name" value="OS09G0441700 PROTEIN"/>
    <property type="match status" value="1"/>
</dbReference>
<comment type="caution">
    <text evidence="9">The sequence shown here is derived from an EMBL/GenBank/DDBJ whole genome shotgun (WGS) entry which is preliminary data.</text>
</comment>
<gene>
    <name evidence="9" type="ORF">CKAN_02142800</name>
</gene>
<sequence length="559" mass="63444">MKNNTSTLSFFNLQWMSHHHAHTSSIAEMILSHTSPTSTLLLLASLFFLYHFRSDRHKKKDISPLPPGPLPWPLVGNIPELMANKPAFRWILALMKEMNTSIACIRLGNTHIIPVTCPEIAREFLKRHDAIFASRPLTMGTEYSSRGFLSVATAPQGEQWKKMRRVVASEVLSPARLRWLLDKRTQEADNLLRYLYNQCRRSHFEESGAVVNVRKAVRLYSGNVIRRLMFNQRNLGNGQEDGGPGVEEEEHVEALFTVLSLLYAFSVSDYIPKLRWMDLDGHEKIMKKAISVVNKYQEPIIDERIEKWRTRRDEFIKKGPEDLLDVLIMAKDTDGKPLLTPEEIKAQAADLIYASVDNPSNAVEWAFAEMLNQPKVLQKAVEEVDRVVGKERLVQESDFSELNYIKACAREAFRLHPIAPFNLPHVATADATVGGYFIPKGSHVLLSRTGLGRNPKVWDDPLRFNPDRHLKDTPTDVELTENDLRFISFSTGRRGCMGAPLGSAMTVMLLARLLQGFTWSVPPGESRIELTESVNDLFLAEALHAYAKPRLPAHMYPTN</sequence>
<feature type="binding site" description="axial binding residue" evidence="7">
    <location>
        <position position="496"/>
    </location>
    <ligand>
        <name>heme</name>
        <dbReference type="ChEBI" id="CHEBI:30413"/>
    </ligand>
    <ligandPart>
        <name>Fe</name>
        <dbReference type="ChEBI" id="CHEBI:18248"/>
    </ligandPart>
</feature>
<evidence type="ECO:0000256" key="8">
    <source>
        <dbReference type="RuleBase" id="RU000461"/>
    </source>
</evidence>
<dbReference type="PANTHER" id="PTHR47944">
    <property type="entry name" value="CYTOCHROME P450 98A9"/>
    <property type="match status" value="1"/>
</dbReference>
<dbReference type="InterPro" id="IPR001128">
    <property type="entry name" value="Cyt_P450"/>
</dbReference>
<dbReference type="Pfam" id="PF00067">
    <property type="entry name" value="p450"/>
    <property type="match status" value="1"/>
</dbReference>
<evidence type="ECO:0000256" key="6">
    <source>
        <dbReference type="ARBA" id="ARBA00023033"/>
    </source>
</evidence>
<evidence type="ECO:0000256" key="2">
    <source>
        <dbReference type="ARBA" id="ARBA00022617"/>
    </source>
</evidence>
<evidence type="ECO:0000256" key="4">
    <source>
        <dbReference type="ARBA" id="ARBA00023002"/>
    </source>
</evidence>
<dbReference type="PRINTS" id="PR00463">
    <property type="entry name" value="EP450I"/>
</dbReference>
<dbReference type="SUPFAM" id="SSF48264">
    <property type="entry name" value="Cytochrome P450"/>
    <property type="match status" value="1"/>
</dbReference>
<dbReference type="STRING" id="337451.A0A443PN96"/>
<dbReference type="Proteomes" id="UP000283530">
    <property type="component" value="Unassembled WGS sequence"/>
</dbReference>